<accession>A0A6J8CYH7</accession>
<evidence type="ECO:0000256" key="1">
    <source>
        <dbReference type="ARBA" id="ARBA00004141"/>
    </source>
</evidence>
<dbReference type="NCBIfam" id="TIGR00813">
    <property type="entry name" value="sss"/>
    <property type="match status" value="1"/>
</dbReference>
<reference evidence="9 10" key="1">
    <citation type="submission" date="2020-06" db="EMBL/GenBank/DDBJ databases">
        <authorList>
            <person name="Li R."/>
            <person name="Bekaert M."/>
        </authorList>
    </citation>
    <scope>NUCLEOTIDE SEQUENCE [LARGE SCALE GENOMIC DNA]</scope>
    <source>
        <strain evidence="10">wild</strain>
    </source>
</reference>
<dbReference type="Proteomes" id="UP000507470">
    <property type="component" value="Unassembled WGS sequence"/>
</dbReference>
<evidence type="ECO:0000256" key="7">
    <source>
        <dbReference type="SAM" id="MobiDB-lite"/>
    </source>
</evidence>
<dbReference type="InterPro" id="IPR038377">
    <property type="entry name" value="Na/Glc_symporter_sf"/>
</dbReference>
<evidence type="ECO:0000313" key="9">
    <source>
        <dbReference type="EMBL" id="CAC5400636.1"/>
    </source>
</evidence>
<dbReference type="EMBL" id="CACVKT020006265">
    <property type="protein sequence ID" value="CAC5400636.1"/>
    <property type="molecule type" value="Genomic_DNA"/>
</dbReference>
<dbReference type="InterPro" id="IPR018212">
    <property type="entry name" value="Na/solute_symporter_CS"/>
</dbReference>
<keyword evidence="10" id="KW-1185">Reference proteome</keyword>
<dbReference type="InterPro" id="IPR001734">
    <property type="entry name" value="Na/solute_symporter"/>
</dbReference>
<feature type="transmembrane region" description="Helical" evidence="8">
    <location>
        <begin position="523"/>
        <end position="547"/>
    </location>
</feature>
<gene>
    <name evidence="9" type="ORF">MCOR_34800</name>
</gene>
<feature type="transmembrane region" description="Helical" evidence="8">
    <location>
        <begin position="717"/>
        <end position="736"/>
    </location>
</feature>
<evidence type="ECO:0000313" key="10">
    <source>
        <dbReference type="Proteomes" id="UP000507470"/>
    </source>
</evidence>
<feature type="transmembrane region" description="Helical" evidence="8">
    <location>
        <begin position="451"/>
        <end position="471"/>
    </location>
</feature>
<feature type="transmembrane region" description="Helical" evidence="8">
    <location>
        <begin position="221"/>
        <end position="243"/>
    </location>
</feature>
<evidence type="ECO:0000256" key="2">
    <source>
        <dbReference type="ARBA" id="ARBA00006434"/>
    </source>
</evidence>
<evidence type="ECO:0000256" key="4">
    <source>
        <dbReference type="ARBA" id="ARBA00022989"/>
    </source>
</evidence>
<sequence>MADSLDTVDYVVIGIYFIAVLCVGIWTIKVQTHCDINKDNQSTNTLRYQQRQSKYKQTEISTKTIKVQPHCDINKDNQRDINKDQPSTNTLRYQQRPLKYKHTVISTKTIKVQTQQSKYKHTAISTKTIKEQKHCDINKDNQSTDTLCYQQRQSKYKHTEISTKTIKVQTHCDINKDNQSTNTVGASIYASNIGAPMFIGLAGTAAASGLAVTIYEWIAVYFLVALGWVFLPVYISSGVFTMPEYLRKRFGGKRIRLFSSLFALIGFIVFNISVRILKCIRMKYYHNLIRDILGLNEVGGWSGMATKYMTSIANQTFNNQSYQECGKPREDSFHILRSPVSGDIPWTGAFTGLSFLGLYVWSQDQLIVQRTLSAKNMVHAKAATLFACVLKLTGLLLFIIPGMISRILYTDEIACADPKSCDEFCNNKAGCSNFAYPLLVIRLLPKGLRGLMLAALLAALMSSMTSILNSGSSIMTMDIWRQFRKQAPQSELMIVGRLTVLVLVVLSVLWLPILKTAEEGIIWFYMQAIRSYLIPPMCVLFILGLFWKRLTEQGAFWGLILGLIVGIIRMILDFSFRAPLCGSGDPDNRPAVVSKVDFLHFAAILGLVTTGAMILISMFTEPRPDRKLKRVTWWTRNDEDEPELSSDEEEDFGFDSEKEQRQPAETLNNVKCQMLQKCKDWICGTIKEPKCKLSPEEKRLLRKKMTSLSEKTRNRRILNCAAVVITIGTTVLIAVFH</sequence>
<dbReference type="GO" id="GO:0005886">
    <property type="term" value="C:plasma membrane"/>
    <property type="evidence" value="ECO:0007669"/>
    <property type="project" value="TreeGrafter"/>
</dbReference>
<dbReference type="Pfam" id="PF00474">
    <property type="entry name" value="SSF"/>
    <property type="match status" value="2"/>
</dbReference>
<feature type="region of interest" description="Disordered" evidence="7">
    <location>
        <begin position="639"/>
        <end position="660"/>
    </location>
</feature>
<evidence type="ECO:0000256" key="6">
    <source>
        <dbReference type="RuleBase" id="RU362091"/>
    </source>
</evidence>
<feature type="transmembrane region" description="Helical" evidence="8">
    <location>
        <begin position="554"/>
        <end position="572"/>
    </location>
</feature>
<dbReference type="PANTHER" id="PTHR11819">
    <property type="entry name" value="SOLUTE CARRIER FAMILY 5"/>
    <property type="match status" value="1"/>
</dbReference>
<evidence type="ECO:0000256" key="8">
    <source>
        <dbReference type="SAM" id="Phobius"/>
    </source>
</evidence>
<evidence type="ECO:0000256" key="5">
    <source>
        <dbReference type="ARBA" id="ARBA00023136"/>
    </source>
</evidence>
<keyword evidence="3 8" id="KW-0812">Transmembrane</keyword>
<organism evidence="9 10">
    <name type="scientific">Mytilus coruscus</name>
    <name type="common">Sea mussel</name>
    <dbReference type="NCBI Taxonomy" id="42192"/>
    <lineage>
        <taxon>Eukaryota</taxon>
        <taxon>Metazoa</taxon>
        <taxon>Spiralia</taxon>
        <taxon>Lophotrochozoa</taxon>
        <taxon>Mollusca</taxon>
        <taxon>Bivalvia</taxon>
        <taxon>Autobranchia</taxon>
        <taxon>Pteriomorphia</taxon>
        <taxon>Mytilida</taxon>
        <taxon>Mytiloidea</taxon>
        <taxon>Mytilidae</taxon>
        <taxon>Mytilinae</taxon>
        <taxon>Mytilus</taxon>
    </lineage>
</organism>
<feature type="transmembrane region" description="Helical" evidence="8">
    <location>
        <begin position="344"/>
        <end position="361"/>
    </location>
</feature>
<evidence type="ECO:0000256" key="3">
    <source>
        <dbReference type="ARBA" id="ARBA00022692"/>
    </source>
</evidence>
<keyword evidence="5 8" id="KW-0472">Membrane</keyword>
<dbReference type="PROSITE" id="PS00457">
    <property type="entry name" value="NA_SOLUT_SYMP_2"/>
    <property type="match status" value="1"/>
</dbReference>
<dbReference type="PROSITE" id="PS50283">
    <property type="entry name" value="NA_SOLUT_SYMP_3"/>
    <property type="match status" value="1"/>
</dbReference>
<dbReference type="GO" id="GO:0005412">
    <property type="term" value="F:D-glucose:sodium symporter activity"/>
    <property type="evidence" value="ECO:0007669"/>
    <property type="project" value="TreeGrafter"/>
</dbReference>
<protein>
    <submittedName>
        <fullName evidence="9">SLC5A9</fullName>
    </submittedName>
</protein>
<comment type="subcellular location">
    <subcellularLocation>
        <location evidence="1">Membrane</location>
        <topology evidence="1">Multi-pass membrane protein</topology>
    </subcellularLocation>
</comment>
<feature type="transmembrane region" description="Helical" evidence="8">
    <location>
        <begin position="12"/>
        <end position="28"/>
    </location>
</feature>
<dbReference type="AlphaFoldDB" id="A0A6J8CYH7"/>
<feature type="transmembrane region" description="Helical" evidence="8">
    <location>
        <begin position="598"/>
        <end position="620"/>
    </location>
</feature>
<dbReference type="OrthoDB" id="6132759at2759"/>
<feature type="transmembrane region" description="Helical" evidence="8">
    <location>
        <begin position="492"/>
        <end position="511"/>
    </location>
</feature>
<feature type="transmembrane region" description="Helical" evidence="8">
    <location>
        <begin position="382"/>
        <end position="404"/>
    </location>
</feature>
<keyword evidence="4 8" id="KW-1133">Transmembrane helix</keyword>
<name>A0A6J8CYH7_MYTCO</name>
<proteinExistence type="inferred from homology"/>
<dbReference type="Gene3D" id="1.20.1730.10">
    <property type="entry name" value="Sodium/glucose cotransporter"/>
    <property type="match status" value="2"/>
</dbReference>
<feature type="compositionally biased region" description="Acidic residues" evidence="7">
    <location>
        <begin position="639"/>
        <end position="654"/>
    </location>
</feature>
<feature type="transmembrane region" description="Helical" evidence="8">
    <location>
        <begin position="255"/>
        <end position="277"/>
    </location>
</feature>
<dbReference type="PANTHER" id="PTHR11819:SF195">
    <property type="entry name" value="SODIUM_GLUCOSE COTRANSPORTER 4"/>
    <property type="match status" value="1"/>
</dbReference>
<comment type="similarity">
    <text evidence="2 6">Belongs to the sodium:solute symporter (SSF) (TC 2.A.21) family.</text>
</comment>